<evidence type="ECO:0008006" key="15">
    <source>
        <dbReference type="Google" id="ProtNLM"/>
    </source>
</evidence>
<dbReference type="GO" id="GO:0005737">
    <property type="term" value="C:cytoplasm"/>
    <property type="evidence" value="ECO:0007669"/>
    <property type="project" value="UniProtKB-SubCell"/>
</dbReference>
<keyword evidence="4" id="KW-0547">Nucleotide-binding</keyword>
<dbReference type="Gene3D" id="3.40.50.300">
    <property type="entry name" value="P-loop containing nucleotide triphosphate hydrolases"/>
    <property type="match status" value="1"/>
</dbReference>
<dbReference type="SUPFAM" id="SSF52540">
    <property type="entry name" value="P-loop containing nucleoside triphosphate hydrolases"/>
    <property type="match status" value="1"/>
</dbReference>
<dbReference type="InterPro" id="IPR011006">
    <property type="entry name" value="CheY-like_superfamily"/>
</dbReference>
<dbReference type="PROSITE" id="PS00676">
    <property type="entry name" value="SIGMA54_INTERACT_2"/>
    <property type="match status" value="1"/>
</dbReference>
<comment type="subcellular location">
    <subcellularLocation>
        <location evidence="1">Cytoplasm</location>
    </subcellularLocation>
</comment>
<gene>
    <name evidence="13" type="ORF">AMJ40_05430</name>
</gene>
<sequence>MAKDTSVGSKILIVDDEVNLLESLGDLLSRKGYDVATAQDGTEAMARLDYERFQVMIVDLRMPGMSGLELLEKVRAESPETGVLILTAYGSIKSAVTAVKMGAYDYICKPFMPDEILGAIGNIVEQQRLFHEYEYEFENLIGKHRSMREVYRLINQVSKTNCTVLVLGESGTGKELVAYAIHHNSDRRNKPFIKVSCAALPEGVLESEMFGHERGAFTNAYYRRKGRFELADGGTLLLDEIGDMPLSTQVKLLRVLQEREFERVGGNETIEVDVRIIATTNKDLDGAVNEEKFREDLYYRLSVVPIRLPSLRERKGDVPLLVGHFLKKFSEKNNKRVSNLSKDVMDLLMAYDWPGNVRELENVMERAVVLTKGDTITPYNLPGHLRDSSGNISLWVQSKSLQGAEKQLLSWVLAKTNWNVKKAASVLKISRGTLYSKMKKLNLQKPEK</sequence>
<dbReference type="Pfam" id="PF25601">
    <property type="entry name" value="AAA_lid_14"/>
    <property type="match status" value="1"/>
</dbReference>
<dbReference type="InterPro" id="IPR002197">
    <property type="entry name" value="HTH_Fis"/>
</dbReference>
<keyword evidence="8" id="KW-0010">Activator</keyword>
<keyword evidence="5" id="KW-0067">ATP-binding</keyword>
<name>A0A0S7WH46_UNCT6</name>
<organism evidence="13 14">
    <name type="scientific">candidate division TA06 bacterium DG_26</name>
    <dbReference type="NCBI Taxonomy" id="1703771"/>
    <lineage>
        <taxon>Bacteria</taxon>
        <taxon>Bacteria division TA06</taxon>
    </lineage>
</organism>
<evidence type="ECO:0000256" key="5">
    <source>
        <dbReference type="ARBA" id="ARBA00022840"/>
    </source>
</evidence>
<dbReference type="CDD" id="cd00009">
    <property type="entry name" value="AAA"/>
    <property type="match status" value="1"/>
</dbReference>
<feature type="domain" description="Sigma-54 factor interaction" evidence="11">
    <location>
        <begin position="140"/>
        <end position="369"/>
    </location>
</feature>
<dbReference type="PROSITE" id="PS50045">
    <property type="entry name" value="SIGMA54_INTERACT_4"/>
    <property type="match status" value="1"/>
</dbReference>
<evidence type="ECO:0000256" key="2">
    <source>
        <dbReference type="ARBA" id="ARBA00022490"/>
    </source>
</evidence>
<evidence type="ECO:0000256" key="3">
    <source>
        <dbReference type="ARBA" id="ARBA00022553"/>
    </source>
</evidence>
<evidence type="ECO:0000256" key="8">
    <source>
        <dbReference type="ARBA" id="ARBA00023159"/>
    </source>
</evidence>
<evidence type="ECO:0000256" key="7">
    <source>
        <dbReference type="ARBA" id="ARBA00023125"/>
    </source>
</evidence>
<dbReference type="FunFam" id="3.40.50.2300:FF:000018">
    <property type="entry name" value="DNA-binding transcriptional regulator NtrC"/>
    <property type="match status" value="1"/>
</dbReference>
<protein>
    <recommendedName>
        <fullName evidence="15">Fis family transcriptional regulator</fullName>
    </recommendedName>
</protein>
<dbReference type="GO" id="GO:0006355">
    <property type="term" value="P:regulation of DNA-templated transcription"/>
    <property type="evidence" value="ECO:0007669"/>
    <property type="project" value="InterPro"/>
</dbReference>
<dbReference type="InterPro" id="IPR009057">
    <property type="entry name" value="Homeodomain-like_sf"/>
</dbReference>
<dbReference type="SMART" id="SM00448">
    <property type="entry name" value="REC"/>
    <property type="match status" value="1"/>
</dbReference>
<dbReference type="InterPro" id="IPR003593">
    <property type="entry name" value="AAA+_ATPase"/>
</dbReference>
<keyword evidence="7" id="KW-0238">DNA-binding</keyword>
<dbReference type="Pfam" id="PF00072">
    <property type="entry name" value="Response_reg"/>
    <property type="match status" value="1"/>
</dbReference>
<dbReference type="PROSITE" id="PS50110">
    <property type="entry name" value="RESPONSE_REGULATORY"/>
    <property type="match status" value="1"/>
</dbReference>
<keyword evidence="6" id="KW-0805">Transcription regulation</keyword>
<evidence type="ECO:0000259" key="11">
    <source>
        <dbReference type="PROSITE" id="PS50045"/>
    </source>
</evidence>
<dbReference type="SMART" id="SM00382">
    <property type="entry name" value="AAA"/>
    <property type="match status" value="1"/>
</dbReference>
<dbReference type="FunFam" id="3.40.50.300:FF:000006">
    <property type="entry name" value="DNA-binding transcriptional regulator NtrC"/>
    <property type="match status" value="1"/>
</dbReference>
<dbReference type="PANTHER" id="PTHR32071">
    <property type="entry name" value="TRANSCRIPTIONAL REGULATORY PROTEIN"/>
    <property type="match status" value="1"/>
</dbReference>
<evidence type="ECO:0000256" key="10">
    <source>
        <dbReference type="PROSITE-ProRule" id="PRU00169"/>
    </source>
</evidence>
<keyword evidence="2" id="KW-0963">Cytoplasm</keyword>
<keyword evidence="9" id="KW-0804">Transcription</keyword>
<dbReference type="InterPro" id="IPR025662">
    <property type="entry name" value="Sigma_54_int_dom_ATP-bd_1"/>
</dbReference>
<evidence type="ECO:0000313" key="13">
    <source>
        <dbReference type="EMBL" id="KPJ49472.1"/>
    </source>
</evidence>
<dbReference type="PROSITE" id="PS00688">
    <property type="entry name" value="SIGMA54_INTERACT_3"/>
    <property type="match status" value="1"/>
</dbReference>
<dbReference type="SUPFAM" id="SSF52172">
    <property type="entry name" value="CheY-like"/>
    <property type="match status" value="1"/>
</dbReference>
<evidence type="ECO:0000259" key="12">
    <source>
        <dbReference type="PROSITE" id="PS50110"/>
    </source>
</evidence>
<dbReference type="AlphaFoldDB" id="A0A0S7WH46"/>
<keyword evidence="3 10" id="KW-0597">Phosphoprotein</keyword>
<feature type="domain" description="Response regulatory" evidence="12">
    <location>
        <begin position="10"/>
        <end position="124"/>
    </location>
</feature>
<evidence type="ECO:0000256" key="9">
    <source>
        <dbReference type="ARBA" id="ARBA00023163"/>
    </source>
</evidence>
<dbReference type="PROSITE" id="PS00675">
    <property type="entry name" value="SIGMA54_INTERACT_1"/>
    <property type="match status" value="1"/>
</dbReference>
<evidence type="ECO:0000313" key="14">
    <source>
        <dbReference type="Proteomes" id="UP000051124"/>
    </source>
</evidence>
<dbReference type="InterPro" id="IPR025943">
    <property type="entry name" value="Sigma_54_int_dom_ATP-bd_2"/>
</dbReference>
<dbReference type="Gene3D" id="3.40.50.2300">
    <property type="match status" value="1"/>
</dbReference>
<dbReference type="InterPro" id="IPR002078">
    <property type="entry name" value="Sigma_54_int"/>
</dbReference>
<comment type="caution">
    <text evidence="13">The sequence shown here is derived from an EMBL/GenBank/DDBJ whole genome shotgun (WGS) entry which is preliminary data.</text>
</comment>
<evidence type="ECO:0000256" key="4">
    <source>
        <dbReference type="ARBA" id="ARBA00022741"/>
    </source>
</evidence>
<dbReference type="InterPro" id="IPR058031">
    <property type="entry name" value="AAA_lid_NorR"/>
</dbReference>
<dbReference type="GO" id="GO:0000160">
    <property type="term" value="P:phosphorelay signal transduction system"/>
    <property type="evidence" value="ECO:0007669"/>
    <property type="project" value="InterPro"/>
</dbReference>
<dbReference type="PANTHER" id="PTHR32071:SF57">
    <property type="entry name" value="C4-DICARBOXYLATE TRANSPORT TRANSCRIPTIONAL REGULATORY PROTEIN DCTD"/>
    <property type="match status" value="1"/>
</dbReference>
<dbReference type="FunFam" id="1.10.8.60:FF:000014">
    <property type="entry name" value="DNA-binding transcriptional regulator NtrC"/>
    <property type="match status" value="1"/>
</dbReference>
<dbReference type="Proteomes" id="UP000051124">
    <property type="component" value="Unassembled WGS sequence"/>
</dbReference>
<reference evidence="13 14" key="1">
    <citation type="journal article" date="2015" name="Microbiome">
        <title>Genomic resolution of linkages in carbon, nitrogen, and sulfur cycling among widespread estuary sediment bacteria.</title>
        <authorList>
            <person name="Baker B.J."/>
            <person name="Lazar C.S."/>
            <person name="Teske A.P."/>
            <person name="Dick G.J."/>
        </authorList>
    </citation>
    <scope>NUCLEOTIDE SEQUENCE [LARGE SCALE GENOMIC DNA]</scope>
    <source>
        <strain evidence="13">DG_26</strain>
    </source>
</reference>
<dbReference type="Pfam" id="PF02954">
    <property type="entry name" value="HTH_8"/>
    <property type="match status" value="1"/>
</dbReference>
<dbReference type="Pfam" id="PF00158">
    <property type="entry name" value="Sigma54_activat"/>
    <property type="match status" value="1"/>
</dbReference>
<dbReference type="GO" id="GO:0043565">
    <property type="term" value="F:sequence-specific DNA binding"/>
    <property type="evidence" value="ECO:0007669"/>
    <property type="project" value="InterPro"/>
</dbReference>
<dbReference type="InterPro" id="IPR025944">
    <property type="entry name" value="Sigma_54_int_dom_CS"/>
</dbReference>
<dbReference type="InterPro" id="IPR027417">
    <property type="entry name" value="P-loop_NTPase"/>
</dbReference>
<evidence type="ECO:0000256" key="1">
    <source>
        <dbReference type="ARBA" id="ARBA00004496"/>
    </source>
</evidence>
<dbReference type="Gene3D" id="1.10.10.60">
    <property type="entry name" value="Homeodomain-like"/>
    <property type="match status" value="1"/>
</dbReference>
<dbReference type="EMBL" id="LIZT01000057">
    <property type="protein sequence ID" value="KPJ49472.1"/>
    <property type="molecule type" value="Genomic_DNA"/>
</dbReference>
<dbReference type="InterPro" id="IPR001789">
    <property type="entry name" value="Sig_transdc_resp-reg_receiver"/>
</dbReference>
<dbReference type="Gene3D" id="1.10.8.60">
    <property type="match status" value="1"/>
</dbReference>
<dbReference type="PRINTS" id="PR01590">
    <property type="entry name" value="HTHFIS"/>
</dbReference>
<evidence type="ECO:0000256" key="6">
    <source>
        <dbReference type="ARBA" id="ARBA00023015"/>
    </source>
</evidence>
<proteinExistence type="predicted"/>
<accession>A0A0S7WH46</accession>
<feature type="modified residue" description="4-aspartylphosphate" evidence="10">
    <location>
        <position position="59"/>
    </location>
</feature>
<dbReference type="GO" id="GO:0005524">
    <property type="term" value="F:ATP binding"/>
    <property type="evidence" value="ECO:0007669"/>
    <property type="project" value="UniProtKB-KW"/>
</dbReference>
<dbReference type="SUPFAM" id="SSF46689">
    <property type="entry name" value="Homeodomain-like"/>
    <property type="match status" value="1"/>
</dbReference>